<keyword evidence="1" id="KW-0560">Oxidoreductase</keyword>
<dbReference type="Proteomes" id="UP001185927">
    <property type="component" value="Unassembled WGS sequence"/>
</dbReference>
<dbReference type="EMBL" id="JAWLKB010000048">
    <property type="protein sequence ID" value="MDV6271472.1"/>
    <property type="molecule type" value="Genomic_DNA"/>
</dbReference>
<dbReference type="Pfam" id="PF08028">
    <property type="entry name" value="Acyl-CoA_dh_2"/>
    <property type="match status" value="2"/>
</dbReference>
<dbReference type="InterPro" id="IPR013107">
    <property type="entry name" value="Acyl-CoA_DH_C"/>
</dbReference>
<feature type="domain" description="Acyl-CoA dehydrogenase C-terminal" evidence="4">
    <location>
        <begin position="206"/>
        <end position="278"/>
    </location>
</feature>
<evidence type="ECO:0000313" key="5">
    <source>
        <dbReference type="EMBL" id="MDV6271472.1"/>
    </source>
</evidence>
<dbReference type="InterPro" id="IPR009100">
    <property type="entry name" value="AcylCoA_DH/oxidase_NM_dom_sf"/>
</dbReference>
<feature type="domain" description="Acyl-CoA dehydrogenase/oxidase N-terminal" evidence="3">
    <location>
        <begin position="364"/>
        <end position="470"/>
    </location>
</feature>
<dbReference type="InterPro" id="IPR013786">
    <property type="entry name" value="AcylCoA_DH/ox_N"/>
</dbReference>
<organism evidence="5 6">
    <name type="scientific">Rhodococcus globerulus</name>
    <dbReference type="NCBI Taxonomy" id="33008"/>
    <lineage>
        <taxon>Bacteria</taxon>
        <taxon>Bacillati</taxon>
        <taxon>Actinomycetota</taxon>
        <taxon>Actinomycetes</taxon>
        <taxon>Mycobacteriales</taxon>
        <taxon>Nocardiaceae</taxon>
        <taxon>Rhodococcus</taxon>
    </lineage>
</organism>
<accession>A0ABU4C4Q3</accession>
<dbReference type="Gene3D" id="2.40.110.10">
    <property type="entry name" value="Butyryl-CoA Dehydrogenase, subunit A, domain 2"/>
    <property type="match status" value="1"/>
</dbReference>
<dbReference type="Gene3D" id="1.10.540.10">
    <property type="entry name" value="Acyl-CoA dehydrogenase/oxidase, N-terminal domain"/>
    <property type="match status" value="1"/>
</dbReference>
<dbReference type="PANTHER" id="PTHR43884:SF12">
    <property type="entry name" value="ISOVALERYL-COA DEHYDROGENASE, MITOCHONDRIAL-RELATED"/>
    <property type="match status" value="1"/>
</dbReference>
<gene>
    <name evidence="5" type="ORF">R3Q16_33230</name>
</gene>
<evidence type="ECO:0000259" key="4">
    <source>
        <dbReference type="Pfam" id="PF08028"/>
    </source>
</evidence>
<evidence type="ECO:0000313" key="6">
    <source>
        <dbReference type="Proteomes" id="UP001185927"/>
    </source>
</evidence>
<dbReference type="InterPro" id="IPR046373">
    <property type="entry name" value="Acyl-CoA_Oxase/DH_mid-dom_sf"/>
</dbReference>
<keyword evidence="6" id="KW-1185">Reference proteome</keyword>
<dbReference type="SUPFAM" id="SSF47203">
    <property type="entry name" value="Acyl-CoA dehydrogenase C-terminal domain-like"/>
    <property type="match status" value="1"/>
</dbReference>
<dbReference type="PANTHER" id="PTHR43884">
    <property type="entry name" value="ACYL-COA DEHYDROGENASE"/>
    <property type="match status" value="1"/>
</dbReference>
<dbReference type="Pfam" id="PF02771">
    <property type="entry name" value="Acyl-CoA_dh_N"/>
    <property type="match status" value="1"/>
</dbReference>
<reference evidence="5 6" key="1">
    <citation type="submission" date="2023-10" db="EMBL/GenBank/DDBJ databases">
        <title>Development of a sustainable strategy for remediation of hydrocarbon-contaminated territories based on the waste exchange concept.</title>
        <authorList>
            <person name="Krivoruchko A."/>
        </authorList>
    </citation>
    <scope>NUCLEOTIDE SEQUENCE [LARGE SCALE GENOMIC DNA]</scope>
    <source>
        <strain evidence="5 6">IEGM 1203</strain>
    </source>
</reference>
<name>A0ABU4C4Q3_RHOGO</name>
<protein>
    <submittedName>
        <fullName evidence="5">Acyl-CoA dehydrogenase family protein</fullName>
    </submittedName>
</protein>
<dbReference type="InterPro" id="IPR036250">
    <property type="entry name" value="AcylCo_DH-like_C"/>
</dbReference>
<dbReference type="SUPFAM" id="SSF56645">
    <property type="entry name" value="Acyl-CoA dehydrogenase NM domain-like"/>
    <property type="match status" value="1"/>
</dbReference>
<dbReference type="RefSeq" id="WP_317545943.1">
    <property type="nucleotide sequence ID" value="NZ_JAWLKB010000048.1"/>
</dbReference>
<proteinExistence type="predicted"/>
<evidence type="ECO:0000256" key="2">
    <source>
        <dbReference type="SAM" id="MobiDB-lite"/>
    </source>
</evidence>
<feature type="region of interest" description="Disordered" evidence="2">
    <location>
        <begin position="1"/>
        <end position="21"/>
    </location>
</feature>
<feature type="domain" description="Acyl-CoA dehydrogenase C-terminal" evidence="4">
    <location>
        <begin position="592"/>
        <end position="726"/>
    </location>
</feature>
<dbReference type="InterPro" id="IPR037069">
    <property type="entry name" value="AcylCoA_DH/ox_N_sf"/>
</dbReference>
<evidence type="ECO:0000256" key="1">
    <source>
        <dbReference type="ARBA" id="ARBA00023002"/>
    </source>
</evidence>
<dbReference type="Gene3D" id="1.20.140.10">
    <property type="entry name" value="Butyryl-CoA Dehydrogenase, subunit A, domain 3"/>
    <property type="match status" value="2"/>
</dbReference>
<evidence type="ECO:0000259" key="3">
    <source>
        <dbReference type="Pfam" id="PF02771"/>
    </source>
</evidence>
<sequence>MTTIDATSTSVDGNPVTDTETDRENFTLESTLDRWIAESTGFRLTPAQESAFATELRGAGVVSTLGFIAPLDFAAAVQLVRRIAQVSLDVAADVADLVEALVRVDRFGTAEQVSRVAQATADDLVLGVAVRTADAAGPSKDVVVAEARVRSRWAPALLVVPVDTPTGARTTALVVSEDAPAPGTAVDQSDLLVGSTAGSSAESVLWSAALLGAAERAIFAAAVVTREQGKPWSGRTYERLIDDPYVIVRFGRLRAELHATDRLLLDTVAAPESDRTAAAALLYSAASQVVTSVYTELPELVGAEVDRADDLWDAAATLRRAALRHSVAWTEAIAGQGLLKPDVAAVPEQGEVTPVGADVPVLQTHNEAVSAARSFAARLAVAAVERDRDRRHPVAELKDLARTGLLGVTVPAQFGGLAASTATVVEVVRIIATADGSVAQILQPHFGALEVIALSGTPEQQRFFFGEALNGARFGNANAELGTKAAGDIRTRLIHSQDGGFTVDGDKAYTTGSYSADWIPVSVRDPAGNRASALVSRAADGVDIVDDWSGIGQRTTASGSATFAGVRVFEHHVIAQWRAGEGSHLTGAKANLVHGAVNIGLAAGALAATRDYVLTKARPSKDLAIESVVEDPHVTRRFGRLAARLAVAESGLARAADLADAAGVDQTPASISEATIAAAETEALGSEIGLDIASELFALSGASSSRAELGLDRFWRDIRTHSLHDTMIWKYHQSGDALLSGAYYFGNRRTLY</sequence>
<feature type="compositionally biased region" description="Polar residues" evidence="2">
    <location>
        <begin position="1"/>
        <end position="18"/>
    </location>
</feature>
<comment type="caution">
    <text evidence="5">The sequence shown here is derived from an EMBL/GenBank/DDBJ whole genome shotgun (WGS) entry which is preliminary data.</text>
</comment>